<reference evidence="3 4" key="1">
    <citation type="submission" date="2016-10" db="EMBL/GenBank/DDBJ databases">
        <authorList>
            <person name="de Groot N.N."/>
        </authorList>
    </citation>
    <scope>NUCLEOTIDE SEQUENCE [LARGE SCALE GENOMIC DNA]</scope>
    <source>
        <strain evidence="3 4">DSM 23995</strain>
    </source>
</reference>
<dbReference type="GO" id="GO:0042602">
    <property type="term" value="F:riboflavin reductase (NADPH) activity"/>
    <property type="evidence" value="ECO:0007669"/>
    <property type="project" value="TreeGrafter"/>
</dbReference>
<dbReference type="Pfam" id="PF01613">
    <property type="entry name" value="Flavin_Reduct"/>
    <property type="match status" value="1"/>
</dbReference>
<dbReference type="InterPro" id="IPR002563">
    <property type="entry name" value="Flavin_Rdtase-like_dom"/>
</dbReference>
<evidence type="ECO:0000313" key="4">
    <source>
        <dbReference type="Proteomes" id="UP000199516"/>
    </source>
</evidence>
<dbReference type="SMART" id="SM00903">
    <property type="entry name" value="Flavin_Reduct"/>
    <property type="match status" value="1"/>
</dbReference>
<dbReference type="EMBL" id="FONT01000005">
    <property type="protein sequence ID" value="SFE89793.1"/>
    <property type="molecule type" value="Genomic_DNA"/>
</dbReference>
<evidence type="ECO:0000313" key="3">
    <source>
        <dbReference type="EMBL" id="SFE89793.1"/>
    </source>
</evidence>
<accession>A0A1I2EAU1</accession>
<dbReference type="AlphaFoldDB" id="A0A1I2EAU1"/>
<name>A0A1I2EAU1_9BACI</name>
<keyword evidence="4" id="KW-1185">Reference proteome</keyword>
<dbReference type="SUPFAM" id="SSF50475">
    <property type="entry name" value="FMN-binding split barrel"/>
    <property type="match status" value="1"/>
</dbReference>
<dbReference type="RefSeq" id="WP_091662348.1">
    <property type="nucleotide sequence ID" value="NZ_FONT01000005.1"/>
</dbReference>
<dbReference type="InterPro" id="IPR050268">
    <property type="entry name" value="NADH-dep_flavin_reductase"/>
</dbReference>
<dbReference type="PANTHER" id="PTHR30466:SF1">
    <property type="entry name" value="FMN REDUCTASE (NADH) RUTF"/>
    <property type="match status" value="1"/>
</dbReference>
<keyword evidence="1" id="KW-0560">Oxidoreductase</keyword>
<dbReference type="PANTHER" id="PTHR30466">
    <property type="entry name" value="FLAVIN REDUCTASE"/>
    <property type="match status" value="1"/>
</dbReference>
<feature type="domain" description="Flavin reductase like" evidence="2">
    <location>
        <begin position="10"/>
        <end position="150"/>
    </location>
</feature>
<evidence type="ECO:0000259" key="2">
    <source>
        <dbReference type="SMART" id="SM00903"/>
    </source>
</evidence>
<dbReference type="Gene3D" id="2.30.110.10">
    <property type="entry name" value="Electron Transport, Fmn-binding Protein, Chain A"/>
    <property type="match status" value="1"/>
</dbReference>
<dbReference type="InterPro" id="IPR012349">
    <property type="entry name" value="Split_barrel_FMN-bd"/>
</dbReference>
<dbReference type="OrthoDB" id="9792858at2"/>
<gene>
    <name evidence="3" type="ORF">SAMN05192532_105226</name>
</gene>
<evidence type="ECO:0000256" key="1">
    <source>
        <dbReference type="ARBA" id="ARBA00023002"/>
    </source>
</evidence>
<sequence>MDTRELRNCLGKFATGVTVVTWFGDEGERNGVTVNAFTSVSLDPPLILVSIDRKAKACQGLKGRQFVVNILSGDQEKVAWQFAGRQQPDLDIQWEDSNIGPKLAGALATFECSPWQEYDGGDHVLYVGKVEYFSSKDKEGLVFFKGGFSKTNDGNQLTKKS</sequence>
<dbReference type="STRING" id="930128.SAMN05192532_105226"/>
<protein>
    <submittedName>
        <fullName evidence="3">NADH-FMN oxidoreductase RutF, flavin reductase (DIM6/NTAB) family</fullName>
    </submittedName>
</protein>
<dbReference type="Proteomes" id="UP000199516">
    <property type="component" value="Unassembled WGS sequence"/>
</dbReference>
<proteinExistence type="predicted"/>
<organism evidence="3 4">
    <name type="scientific">Alteribacillus iranensis</name>
    <dbReference type="NCBI Taxonomy" id="930128"/>
    <lineage>
        <taxon>Bacteria</taxon>
        <taxon>Bacillati</taxon>
        <taxon>Bacillota</taxon>
        <taxon>Bacilli</taxon>
        <taxon>Bacillales</taxon>
        <taxon>Bacillaceae</taxon>
        <taxon>Alteribacillus</taxon>
    </lineage>
</organism>
<dbReference type="GO" id="GO:0010181">
    <property type="term" value="F:FMN binding"/>
    <property type="evidence" value="ECO:0007669"/>
    <property type="project" value="InterPro"/>
</dbReference>